<name>X1Q477_9ZZZZ</name>
<gene>
    <name evidence="3" type="ORF">S06H3_61080</name>
</gene>
<comment type="caution">
    <text evidence="3">The sequence shown here is derived from an EMBL/GenBank/DDBJ whole genome shotgun (WGS) entry which is preliminary data.</text>
</comment>
<evidence type="ECO:0000259" key="2">
    <source>
        <dbReference type="Pfam" id="PF12728"/>
    </source>
</evidence>
<dbReference type="InterPro" id="IPR013324">
    <property type="entry name" value="RNA_pol_sigma_r3/r4-like"/>
</dbReference>
<dbReference type="SUPFAM" id="SSF46955">
    <property type="entry name" value="Putative DNA-binding domain"/>
    <property type="match status" value="1"/>
</dbReference>
<dbReference type="GO" id="GO:0006352">
    <property type="term" value="P:DNA-templated transcription initiation"/>
    <property type="evidence" value="ECO:0007669"/>
    <property type="project" value="InterPro"/>
</dbReference>
<dbReference type="InterPro" id="IPR036388">
    <property type="entry name" value="WH-like_DNA-bd_sf"/>
</dbReference>
<feature type="domain" description="Helix-turn-helix" evidence="2">
    <location>
        <begin position="49"/>
        <end position="99"/>
    </location>
</feature>
<proteinExistence type="predicted"/>
<organism evidence="3">
    <name type="scientific">marine sediment metagenome</name>
    <dbReference type="NCBI Taxonomy" id="412755"/>
    <lineage>
        <taxon>unclassified sequences</taxon>
        <taxon>metagenomes</taxon>
        <taxon>ecological metagenomes</taxon>
    </lineage>
</organism>
<dbReference type="InterPro" id="IPR041657">
    <property type="entry name" value="HTH_17"/>
</dbReference>
<feature type="domain" description="RNA polymerase sigma-70 region 4" evidence="1">
    <location>
        <begin position="2"/>
        <end position="37"/>
    </location>
</feature>
<dbReference type="InterPro" id="IPR009061">
    <property type="entry name" value="DNA-bd_dom_put_sf"/>
</dbReference>
<evidence type="ECO:0000259" key="1">
    <source>
        <dbReference type="Pfam" id="PF04545"/>
    </source>
</evidence>
<evidence type="ECO:0000313" key="3">
    <source>
        <dbReference type="EMBL" id="GAI49546.1"/>
    </source>
</evidence>
<dbReference type="Pfam" id="PF12728">
    <property type="entry name" value="HTH_17"/>
    <property type="match status" value="1"/>
</dbReference>
<dbReference type="NCBIfam" id="TIGR01764">
    <property type="entry name" value="excise"/>
    <property type="match status" value="1"/>
</dbReference>
<dbReference type="Gene3D" id="1.10.1660.10">
    <property type="match status" value="1"/>
</dbReference>
<dbReference type="InterPro" id="IPR007630">
    <property type="entry name" value="RNA_pol_sigma70_r4"/>
</dbReference>
<dbReference type="InterPro" id="IPR010093">
    <property type="entry name" value="SinI_DNA-bd"/>
</dbReference>
<dbReference type="SUPFAM" id="SSF88659">
    <property type="entry name" value="Sigma3 and sigma4 domains of RNA polymerase sigma factors"/>
    <property type="match status" value="1"/>
</dbReference>
<dbReference type="Pfam" id="PF04545">
    <property type="entry name" value="Sigma70_r4"/>
    <property type="match status" value="1"/>
</dbReference>
<protein>
    <recommendedName>
        <fullName evidence="4">Helix-turn-helix domain-containing protein</fullName>
    </recommendedName>
</protein>
<sequence>MTSRRDEVIKLRKVSLSYAEIGRRLDISRERARQIIKGRPTSQKSDKLMLTTSGVAQLLGVHPNTVRHWSEKGILKTYRIGPRSDRRFRKEDMDDFLNAGEN</sequence>
<dbReference type="AlphaFoldDB" id="X1Q477"/>
<dbReference type="Gene3D" id="1.10.10.10">
    <property type="entry name" value="Winged helix-like DNA-binding domain superfamily/Winged helix DNA-binding domain"/>
    <property type="match status" value="1"/>
</dbReference>
<accession>X1Q477</accession>
<dbReference type="EMBL" id="BARV01039968">
    <property type="protein sequence ID" value="GAI49546.1"/>
    <property type="molecule type" value="Genomic_DNA"/>
</dbReference>
<dbReference type="GO" id="GO:0003677">
    <property type="term" value="F:DNA binding"/>
    <property type="evidence" value="ECO:0007669"/>
    <property type="project" value="InterPro"/>
</dbReference>
<dbReference type="GO" id="GO:0003700">
    <property type="term" value="F:DNA-binding transcription factor activity"/>
    <property type="evidence" value="ECO:0007669"/>
    <property type="project" value="InterPro"/>
</dbReference>
<evidence type="ECO:0008006" key="4">
    <source>
        <dbReference type="Google" id="ProtNLM"/>
    </source>
</evidence>
<reference evidence="3" key="1">
    <citation type="journal article" date="2014" name="Front. Microbiol.">
        <title>High frequency of phylogenetically diverse reductive dehalogenase-homologous genes in deep subseafloor sedimentary metagenomes.</title>
        <authorList>
            <person name="Kawai M."/>
            <person name="Futagami T."/>
            <person name="Toyoda A."/>
            <person name="Takaki Y."/>
            <person name="Nishi S."/>
            <person name="Hori S."/>
            <person name="Arai W."/>
            <person name="Tsubouchi T."/>
            <person name="Morono Y."/>
            <person name="Uchiyama I."/>
            <person name="Ito T."/>
            <person name="Fujiyama A."/>
            <person name="Inagaki F."/>
            <person name="Takami H."/>
        </authorList>
    </citation>
    <scope>NUCLEOTIDE SEQUENCE</scope>
    <source>
        <strain evidence="3">Expedition CK06-06</strain>
    </source>
</reference>